<proteinExistence type="predicted"/>
<feature type="transmembrane region" description="Helical" evidence="1">
    <location>
        <begin position="96"/>
        <end position="118"/>
    </location>
</feature>
<organism evidence="2">
    <name type="scientific">Heliothis virescens</name>
    <name type="common">Tobacco budworm moth</name>
    <dbReference type="NCBI Taxonomy" id="7102"/>
    <lineage>
        <taxon>Eukaryota</taxon>
        <taxon>Metazoa</taxon>
        <taxon>Ecdysozoa</taxon>
        <taxon>Arthropoda</taxon>
        <taxon>Hexapoda</taxon>
        <taxon>Insecta</taxon>
        <taxon>Pterygota</taxon>
        <taxon>Neoptera</taxon>
        <taxon>Endopterygota</taxon>
        <taxon>Lepidoptera</taxon>
        <taxon>Glossata</taxon>
        <taxon>Ditrysia</taxon>
        <taxon>Noctuoidea</taxon>
        <taxon>Noctuidae</taxon>
        <taxon>Heliothinae</taxon>
        <taxon>Heliothis</taxon>
    </lineage>
</organism>
<dbReference type="AlphaFoldDB" id="A0A2A4JA99"/>
<name>A0A2A4JA99_HELVI</name>
<sequence length="194" mass="22715">MGPKKKKKKPKKKSKEPEIRCDDVTGEKFYTQTDDVGGYSLWEIFCFPYIMCAKLWDCCMSLCAGANQCLVCLMCIQYCLCKIKRLTTPDPIIFPYYYYMYCQVIFLTLIFLFFWYMFGKTLVLPFIKAFYEVWVPPTSLDIKKNNTIRMSFRKYCFKKGEIFNSPIKANSSPSTIGPGVITFLIEVFVNQVFK</sequence>
<evidence type="ECO:0000256" key="1">
    <source>
        <dbReference type="SAM" id="Phobius"/>
    </source>
</evidence>
<comment type="caution">
    <text evidence="2">The sequence shown here is derived from an EMBL/GenBank/DDBJ whole genome shotgun (WGS) entry which is preliminary data.</text>
</comment>
<reference evidence="2" key="1">
    <citation type="submission" date="2017-09" db="EMBL/GenBank/DDBJ databases">
        <title>Contemporary evolution of a Lepidopteran species, Heliothis virescens, in response to modern agricultural practices.</title>
        <authorList>
            <person name="Fritz M.L."/>
            <person name="Deyonke A.M."/>
            <person name="Papanicolaou A."/>
            <person name="Micinski S."/>
            <person name="Westbrook J."/>
            <person name="Gould F."/>
        </authorList>
    </citation>
    <scope>NUCLEOTIDE SEQUENCE [LARGE SCALE GENOMIC DNA]</scope>
    <source>
        <strain evidence="2">HvINT-</strain>
        <tissue evidence="2">Whole body</tissue>
    </source>
</reference>
<keyword evidence="1" id="KW-0812">Transmembrane</keyword>
<gene>
    <name evidence="2" type="ORF">B5V51_5049</name>
</gene>
<keyword evidence="1" id="KW-1133">Transmembrane helix</keyword>
<keyword evidence="1" id="KW-0472">Membrane</keyword>
<accession>A0A2A4JA99</accession>
<protein>
    <submittedName>
        <fullName evidence="2">Uncharacterized protein</fullName>
    </submittedName>
</protein>
<dbReference type="EMBL" id="NWSH01002299">
    <property type="protein sequence ID" value="PCG68598.1"/>
    <property type="molecule type" value="Genomic_DNA"/>
</dbReference>
<evidence type="ECO:0000313" key="2">
    <source>
        <dbReference type="EMBL" id="PCG68598.1"/>
    </source>
</evidence>